<protein>
    <recommendedName>
        <fullName evidence="3">Secreted protein</fullName>
    </recommendedName>
</protein>
<dbReference type="Proteomes" id="UP001183202">
    <property type="component" value="Unassembled WGS sequence"/>
</dbReference>
<evidence type="ECO:0000313" key="2">
    <source>
        <dbReference type="Proteomes" id="UP001183202"/>
    </source>
</evidence>
<keyword evidence="2" id="KW-1185">Reference proteome</keyword>
<gene>
    <name evidence="1" type="ORF">RM445_29640</name>
</gene>
<sequence length="133" mass="13745">MLPPVADRKSTDPEHFRTLHQEMNMLKKAGIIAAVAATGVLALSGLALADTTEGNLTNDCAFGNTTGETTQGLFGGSGLLGVLSPLTGAVTNLPVQTNAANCNNVQLKDLVDSGSGNTTATVTEREIEDSFNR</sequence>
<comment type="caution">
    <text evidence="1">The sequence shown here is derived from an EMBL/GenBank/DDBJ whole genome shotgun (WGS) entry which is preliminary data.</text>
</comment>
<organism evidence="1 2">
    <name type="scientific">Pseudonocardia charpentierae</name>
    <dbReference type="NCBI Taxonomy" id="3075545"/>
    <lineage>
        <taxon>Bacteria</taxon>
        <taxon>Bacillati</taxon>
        <taxon>Actinomycetota</taxon>
        <taxon>Actinomycetes</taxon>
        <taxon>Pseudonocardiales</taxon>
        <taxon>Pseudonocardiaceae</taxon>
        <taxon>Pseudonocardia</taxon>
    </lineage>
</organism>
<reference evidence="2" key="1">
    <citation type="submission" date="2023-07" db="EMBL/GenBank/DDBJ databases">
        <title>30 novel species of actinomycetes from the DSMZ collection.</title>
        <authorList>
            <person name="Nouioui I."/>
        </authorList>
    </citation>
    <scope>NUCLEOTIDE SEQUENCE [LARGE SCALE GENOMIC DNA]</scope>
    <source>
        <strain evidence="2">DSM 45834</strain>
    </source>
</reference>
<name>A0ABU2NI73_9PSEU</name>
<accession>A0ABU2NI73</accession>
<evidence type="ECO:0008006" key="3">
    <source>
        <dbReference type="Google" id="ProtNLM"/>
    </source>
</evidence>
<evidence type="ECO:0000313" key="1">
    <source>
        <dbReference type="EMBL" id="MDT0353660.1"/>
    </source>
</evidence>
<dbReference type="EMBL" id="JAVREJ010000039">
    <property type="protein sequence ID" value="MDT0353660.1"/>
    <property type="molecule type" value="Genomic_DNA"/>
</dbReference>
<proteinExistence type="predicted"/>
<dbReference type="RefSeq" id="WP_311560173.1">
    <property type="nucleotide sequence ID" value="NZ_JAVREJ010000039.1"/>
</dbReference>